<feature type="compositionally biased region" description="Basic and acidic residues" evidence="1">
    <location>
        <begin position="185"/>
        <end position="199"/>
    </location>
</feature>
<feature type="region of interest" description="Disordered" evidence="1">
    <location>
        <begin position="171"/>
        <end position="238"/>
    </location>
</feature>
<feature type="compositionally biased region" description="Basic residues" evidence="1">
    <location>
        <begin position="175"/>
        <end position="184"/>
    </location>
</feature>
<evidence type="ECO:0000313" key="2">
    <source>
        <dbReference type="EMBL" id="GBM11521.1"/>
    </source>
</evidence>
<feature type="compositionally biased region" description="Polar residues" evidence="1">
    <location>
        <begin position="205"/>
        <end position="218"/>
    </location>
</feature>
<dbReference type="EMBL" id="BGPR01000300">
    <property type="protein sequence ID" value="GBM11521.1"/>
    <property type="molecule type" value="Genomic_DNA"/>
</dbReference>
<keyword evidence="4" id="KW-1185">Reference proteome</keyword>
<dbReference type="OrthoDB" id="6435956at2759"/>
<sequence>MLTCARCAQADHESSLCTAPEKCVNCRGSRTSFSRSCPAWITVKEQVTYPEARRIVKARTPTPGTSFASAVKKTLHASSMQTELKNSDLDLLLSSIQNNPNFMKPPFVSPIIIDASNEYDKAHKTFGNAMPSASNILVSHEPPQQLKPITPSTKNAAKTISALKTDKTSASIASVKKKNKKKKNSDKSLKKLKSTDVKHVPPSPQSDGTLSLTTSASDISDVDMDTPVSKSFRKGSCC</sequence>
<evidence type="ECO:0000256" key="1">
    <source>
        <dbReference type="SAM" id="MobiDB-lite"/>
    </source>
</evidence>
<proteinExistence type="predicted"/>
<name>A0A4Y2D8G9_ARAVE</name>
<dbReference type="AlphaFoldDB" id="A0A4Y2D8G9"/>
<reference evidence="3 4" key="1">
    <citation type="journal article" date="2019" name="Sci. Rep.">
        <title>Orb-weaving spider Araneus ventricosus genome elucidates the spidroin gene catalogue.</title>
        <authorList>
            <person name="Kono N."/>
            <person name="Nakamura H."/>
            <person name="Ohtoshi R."/>
            <person name="Moran D.A.P."/>
            <person name="Shinohara A."/>
            <person name="Yoshida Y."/>
            <person name="Fujiwara M."/>
            <person name="Mori M."/>
            <person name="Tomita M."/>
            <person name="Arakawa K."/>
        </authorList>
    </citation>
    <scope>NUCLEOTIDE SEQUENCE [LARGE SCALE GENOMIC DNA]</scope>
</reference>
<evidence type="ECO:0000313" key="4">
    <source>
        <dbReference type="Proteomes" id="UP000499080"/>
    </source>
</evidence>
<protein>
    <submittedName>
        <fullName evidence="3">Uncharacterized protein</fullName>
    </submittedName>
</protein>
<accession>A0A4Y2D8G9</accession>
<dbReference type="EMBL" id="BGPR01000322">
    <property type="protein sequence ID" value="GBM13020.1"/>
    <property type="molecule type" value="Genomic_DNA"/>
</dbReference>
<gene>
    <name evidence="3" type="ORF">AVEN_101882_1</name>
    <name evidence="2" type="ORF">AVEN_240659_1</name>
</gene>
<evidence type="ECO:0000313" key="3">
    <source>
        <dbReference type="EMBL" id="GBM13020.1"/>
    </source>
</evidence>
<dbReference type="Proteomes" id="UP000499080">
    <property type="component" value="Unassembled WGS sequence"/>
</dbReference>
<organism evidence="3 4">
    <name type="scientific">Araneus ventricosus</name>
    <name type="common">Orbweaver spider</name>
    <name type="synonym">Epeira ventricosa</name>
    <dbReference type="NCBI Taxonomy" id="182803"/>
    <lineage>
        <taxon>Eukaryota</taxon>
        <taxon>Metazoa</taxon>
        <taxon>Ecdysozoa</taxon>
        <taxon>Arthropoda</taxon>
        <taxon>Chelicerata</taxon>
        <taxon>Arachnida</taxon>
        <taxon>Araneae</taxon>
        <taxon>Araneomorphae</taxon>
        <taxon>Entelegynae</taxon>
        <taxon>Araneoidea</taxon>
        <taxon>Araneidae</taxon>
        <taxon>Araneus</taxon>
    </lineage>
</organism>
<comment type="caution">
    <text evidence="3">The sequence shown here is derived from an EMBL/GenBank/DDBJ whole genome shotgun (WGS) entry which is preliminary data.</text>
</comment>